<dbReference type="Gramene" id="OPUNC02G25230.1">
    <property type="protein sequence ID" value="OPUNC02G25230.1"/>
    <property type="gene ID" value="OPUNC02G25230"/>
</dbReference>
<keyword evidence="3" id="KW-1185">Reference proteome</keyword>
<feature type="compositionally biased region" description="Basic and acidic residues" evidence="1">
    <location>
        <begin position="34"/>
        <end position="48"/>
    </location>
</feature>
<dbReference type="Proteomes" id="UP000026962">
    <property type="component" value="Chromosome 2"/>
</dbReference>
<feature type="region of interest" description="Disordered" evidence="1">
    <location>
        <begin position="1"/>
        <end position="48"/>
    </location>
</feature>
<proteinExistence type="predicted"/>
<name>A0A0E0K3H6_ORYPU</name>
<accession>A0A0E0K3H6</accession>
<evidence type="ECO:0000313" key="2">
    <source>
        <dbReference type="EnsemblPlants" id="OPUNC02G25230.1"/>
    </source>
</evidence>
<reference evidence="2" key="2">
    <citation type="submission" date="2018-05" db="EMBL/GenBank/DDBJ databases">
        <title>OpunRS2 (Oryza punctata Reference Sequence Version 2).</title>
        <authorList>
            <person name="Zhang J."/>
            <person name="Kudrna D."/>
            <person name="Lee S."/>
            <person name="Talag J."/>
            <person name="Welchert J."/>
            <person name="Wing R.A."/>
        </authorList>
    </citation>
    <scope>NUCLEOTIDE SEQUENCE [LARGE SCALE GENOMIC DNA]</scope>
</reference>
<protein>
    <submittedName>
        <fullName evidence="2">Uncharacterized protein</fullName>
    </submittedName>
</protein>
<evidence type="ECO:0000313" key="3">
    <source>
        <dbReference type="Proteomes" id="UP000026962"/>
    </source>
</evidence>
<dbReference type="AlphaFoldDB" id="A0A0E0K3H6"/>
<evidence type="ECO:0000256" key="1">
    <source>
        <dbReference type="SAM" id="MobiDB-lite"/>
    </source>
</evidence>
<organism evidence="2">
    <name type="scientific">Oryza punctata</name>
    <name type="common">Red rice</name>
    <dbReference type="NCBI Taxonomy" id="4537"/>
    <lineage>
        <taxon>Eukaryota</taxon>
        <taxon>Viridiplantae</taxon>
        <taxon>Streptophyta</taxon>
        <taxon>Embryophyta</taxon>
        <taxon>Tracheophyta</taxon>
        <taxon>Spermatophyta</taxon>
        <taxon>Magnoliopsida</taxon>
        <taxon>Liliopsida</taxon>
        <taxon>Poales</taxon>
        <taxon>Poaceae</taxon>
        <taxon>BOP clade</taxon>
        <taxon>Oryzoideae</taxon>
        <taxon>Oryzeae</taxon>
        <taxon>Oryzinae</taxon>
        <taxon>Oryza</taxon>
    </lineage>
</organism>
<sequence length="128" mass="14361">MERYANGDPGAAAMEERRRQGLGLGIQRRAGGRMGEEAKRNKRGEEQVTMKSRQVTMIANDIAAMVAMGERKTTILIDIDGFSRTKELMVIRSVLGLPAGGSGYLEPRDKTLWWAFNINQDKQMFFAH</sequence>
<dbReference type="EnsemblPlants" id="OPUNC02G25230.1">
    <property type="protein sequence ID" value="OPUNC02G25230.1"/>
    <property type="gene ID" value="OPUNC02G25230"/>
</dbReference>
<dbReference type="HOGENOM" id="CLU_1963162_0_0_1"/>
<reference evidence="2" key="1">
    <citation type="submission" date="2015-04" db="UniProtKB">
        <authorList>
            <consortium name="EnsemblPlants"/>
        </authorList>
    </citation>
    <scope>IDENTIFICATION</scope>
</reference>